<organism evidence="6 7">
    <name type="scientific">Haliscomenobacter hydrossis (strain ATCC 27775 / DSM 1100 / LMG 10767 / O)</name>
    <dbReference type="NCBI Taxonomy" id="760192"/>
    <lineage>
        <taxon>Bacteria</taxon>
        <taxon>Pseudomonadati</taxon>
        <taxon>Bacteroidota</taxon>
        <taxon>Saprospiria</taxon>
        <taxon>Saprospirales</taxon>
        <taxon>Haliscomenobacteraceae</taxon>
        <taxon>Haliscomenobacter</taxon>
    </lineage>
</organism>
<sequence length="79" mass="8377">MEEQSSLDASEKVETPTIIEVVTNGPLRVLGPLEVKLPDGTIVAKPGPRTTFCRCGASANKPFCDGAHKTLPPFENAPT</sequence>
<keyword evidence="3" id="KW-0408">Iron</keyword>
<dbReference type="EMBL" id="CP002691">
    <property type="protein sequence ID" value="AEE51517.1"/>
    <property type="molecule type" value="Genomic_DNA"/>
</dbReference>
<dbReference type="Pfam" id="PF09360">
    <property type="entry name" value="zf-CDGSH"/>
    <property type="match status" value="1"/>
</dbReference>
<evidence type="ECO:0000313" key="6">
    <source>
        <dbReference type="EMBL" id="AEE51517.1"/>
    </source>
</evidence>
<keyword evidence="1" id="KW-0001">2Fe-2S</keyword>
<reference key="2">
    <citation type="submission" date="2011-04" db="EMBL/GenBank/DDBJ databases">
        <title>Complete sequence of chromosome of Haliscomenobacter hydrossis DSM 1100.</title>
        <authorList>
            <consortium name="US DOE Joint Genome Institute (JGI-PGF)"/>
            <person name="Lucas S."/>
            <person name="Han J."/>
            <person name="Lapidus A."/>
            <person name="Bruce D."/>
            <person name="Goodwin L."/>
            <person name="Pitluck S."/>
            <person name="Peters L."/>
            <person name="Kyrpides N."/>
            <person name="Mavromatis K."/>
            <person name="Ivanova N."/>
            <person name="Ovchinnikova G."/>
            <person name="Pagani I."/>
            <person name="Daligault H."/>
            <person name="Detter J.C."/>
            <person name="Han C."/>
            <person name="Land M."/>
            <person name="Hauser L."/>
            <person name="Markowitz V."/>
            <person name="Cheng J.-F."/>
            <person name="Hugenholtz P."/>
            <person name="Woyke T."/>
            <person name="Wu D."/>
            <person name="Verbarg S."/>
            <person name="Frueling A."/>
            <person name="Brambilla E."/>
            <person name="Klenk H.-P."/>
            <person name="Eisen J.A."/>
        </authorList>
    </citation>
    <scope>NUCLEOTIDE SEQUENCE</scope>
    <source>
        <strain>DSM 1100</strain>
    </source>
</reference>
<dbReference type="OrthoDB" id="9795032at2"/>
<dbReference type="SMART" id="SM00704">
    <property type="entry name" value="ZnF_CDGSH"/>
    <property type="match status" value="1"/>
</dbReference>
<gene>
    <name evidence="6" type="ordered locus">Halhy_3665</name>
</gene>
<dbReference type="RefSeq" id="WP_013766056.1">
    <property type="nucleotide sequence ID" value="NC_015510.1"/>
</dbReference>
<dbReference type="GO" id="GO:0046872">
    <property type="term" value="F:metal ion binding"/>
    <property type="evidence" value="ECO:0007669"/>
    <property type="project" value="UniProtKB-KW"/>
</dbReference>
<keyword evidence="7" id="KW-1185">Reference proteome</keyword>
<keyword evidence="4" id="KW-0411">Iron-sulfur</keyword>
<dbReference type="AlphaFoldDB" id="F4KZU7"/>
<evidence type="ECO:0000256" key="3">
    <source>
        <dbReference type="ARBA" id="ARBA00023004"/>
    </source>
</evidence>
<dbReference type="GO" id="GO:0051537">
    <property type="term" value="F:2 iron, 2 sulfur cluster binding"/>
    <property type="evidence" value="ECO:0007669"/>
    <property type="project" value="UniProtKB-KW"/>
</dbReference>
<dbReference type="eggNOG" id="COG3369">
    <property type="taxonomic scope" value="Bacteria"/>
</dbReference>
<dbReference type="InterPro" id="IPR042216">
    <property type="entry name" value="MitoNEET_CISD"/>
</dbReference>
<dbReference type="InterPro" id="IPR018967">
    <property type="entry name" value="FeS-contain_CDGSH-typ"/>
</dbReference>
<evidence type="ECO:0000256" key="4">
    <source>
        <dbReference type="ARBA" id="ARBA00023014"/>
    </source>
</evidence>
<evidence type="ECO:0000259" key="5">
    <source>
        <dbReference type="SMART" id="SM00704"/>
    </source>
</evidence>
<evidence type="ECO:0000256" key="2">
    <source>
        <dbReference type="ARBA" id="ARBA00022723"/>
    </source>
</evidence>
<reference evidence="6 7" key="1">
    <citation type="journal article" date="2011" name="Stand. Genomic Sci.">
        <title>Complete genome sequence of Haliscomenobacter hydrossis type strain (O).</title>
        <authorList>
            <consortium name="US DOE Joint Genome Institute (JGI-PGF)"/>
            <person name="Daligault H."/>
            <person name="Lapidus A."/>
            <person name="Zeytun A."/>
            <person name="Nolan M."/>
            <person name="Lucas S."/>
            <person name="Del Rio T.G."/>
            <person name="Tice H."/>
            <person name="Cheng J.F."/>
            <person name="Tapia R."/>
            <person name="Han C."/>
            <person name="Goodwin L."/>
            <person name="Pitluck S."/>
            <person name="Liolios K."/>
            <person name="Pagani I."/>
            <person name="Ivanova N."/>
            <person name="Huntemann M."/>
            <person name="Mavromatis K."/>
            <person name="Mikhailova N."/>
            <person name="Pati A."/>
            <person name="Chen A."/>
            <person name="Palaniappan K."/>
            <person name="Land M."/>
            <person name="Hauser L."/>
            <person name="Brambilla E.M."/>
            <person name="Rohde M."/>
            <person name="Verbarg S."/>
            <person name="Goker M."/>
            <person name="Bristow J."/>
            <person name="Eisen J.A."/>
            <person name="Markowitz V."/>
            <person name="Hugenholtz P."/>
            <person name="Kyrpides N.C."/>
            <person name="Klenk H.P."/>
            <person name="Woyke T."/>
        </authorList>
    </citation>
    <scope>NUCLEOTIDE SEQUENCE [LARGE SCALE GENOMIC DNA]</scope>
    <source>
        <strain evidence="7">ATCC 27775 / DSM 1100 / LMG 10767 / O</strain>
    </source>
</reference>
<accession>F4KZU7</accession>
<dbReference type="Proteomes" id="UP000008461">
    <property type="component" value="Chromosome"/>
</dbReference>
<feature type="domain" description="Iron-binding zinc finger CDGSH type" evidence="5">
    <location>
        <begin position="30"/>
        <end position="76"/>
    </location>
</feature>
<dbReference type="GO" id="GO:0005737">
    <property type="term" value="C:cytoplasm"/>
    <property type="evidence" value="ECO:0007669"/>
    <property type="project" value="UniProtKB-ARBA"/>
</dbReference>
<evidence type="ECO:0000256" key="1">
    <source>
        <dbReference type="ARBA" id="ARBA00022714"/>
    </source>
</evidence>
<name>F4KZU7_HALH1</name>
<dbReference type="HOGENOM" id="CLU_173940_0_2_10"/>
<protein>
    <submittedName>
        <fullName evidence="6">Iron sulfur domain-containing, CDGSH-type</fullName>
    </submittedName>
</protein>
<evidence type="ECO:0000313" key="7">
    <source>
        <dbReference type="Proteomes" id="UP000008461"/>
    </source>
</evidence>
<dbReference type="Gene3D" id="3.40.5.90">
    <property type="entry name" value="CDGSH iron-sulfur domain, mitoNEET-type"/>
    <property type="match status" value="1"/>
</dbReference>
<proteinExistence type="predicted"/>
<keyword evidence="2" id="KW-0479">Metal-binding</keyword>
<dbReference type="KEGG" id="hhy:Halhy_3665"/>